<dbReference type="PROSITE" id="PS50943">
    <property type="entry name" value="HTH_CROC1"/>
    <property type="match status" value="1"/>
</dbReference>
<evidence type="ECO:0000313" key="4">
    <source>
        <dbReference type="EMBL" id="VUW83409.1"/>
    </source>
</evidence>
<dbReference type="Proteomes" id="UP000319252">
    <property type="component" value="Unassembled WGS sequence"/>
</dbReference>
<evidence type="ECO:0000313" key="8">
    <source>
        <dbReference type="Proteomes" id="UP000345266"/>
    </source>
</evidence>
<keyword evidence="6" id="KW-1185">Reference proteome</keyword>
<evidence type="ECO:0000256" key="1">
    <source>
        <dbReference type="SAM" id="MobiDB-lite"/>
    </source>
</evidence>
<dbReference type="InterPro" id="IPR001387">
    <property type="entry name" value="Cro/C1-type_HTH"/>
</dbReference>
<gene>
    <name evidence="3" type="ORF">BLIC_c02254</name>
    <name evidence="5" type="ORF">BLJG463_01830</name>
    <name evidence="4" type="ORF">BLONGUMMC1_01133</name>
</gene>
<proteinExistence type="predicted"/>
<dbReference type="EMBL" id="CABHNT010000042">
    <property type="protein sequence ID" value="VUX36145.1"/>
    <property type="molecule type" value="Genomic_DNA"/>
</dbReference>
<dbReference type="GO" id="GO:0003677">
    <property type="term" value="F:DNA binding"/>
    <property type="evidence" value="ECO:0007669"/>
    <property type="project" value="InterPro"/>
</dbReference>
<dbReference type="Proteomes" id="UP000043107">
    <property type="component" value="Unassembled WGS sequence"/>
</dbReference>
<dbReference type="SMART" id="SM00530">
    <property type="entry name" value="HTH_XRE"/>
    <property type="match status" value="1"/>
</dbReference>
<protein>
    <submittedName>
        <fullName evidence="3">Antitoxin HipB</fullName>
    </submittedName>
</protein>
<sequence>MKASSIIRSPRQLAISLRDARIAKGLTQTALAQQTGLGRPWINQLEQGKIENASLSRILALCNALEVTFTVSYEVPSTQDIAPYPSAHASLASNQNTFAETSDALSQTNTPSMAKLAKQIAEQATSLPSFQEQLKQYQLQLKSISSLPVRQYLDTLHDLSSASDAYDLTGADEPNDSEEYDDKNQDA</sequence>
<feature type="domain" description="HTH cro/C1-type" evidence="2">
    <location>
        <begin position="17"/>
        <end position="72"/>
    </location>
</feature>
<dbReference type="Proteomes" id="UP000345266">
    <property type="component" value="Unassembled WGS sequence"/>
</dbReference>
<dbReference type="EMBL" id="CABHML010000043">
    <property type="protein sequence ID" value="VUW83409.1"/>
    <property type="molecule type" value="Genomic_DNA"/>
</dbReference>
<evidence type="ECO:0000259" key="2">
    <source>
        <dbReference type="PROSITE" id="PS50943"/>
    </source>
</evidence>
<dbReference type="Pfam" id="PF13560">
    <property type="entry name" value="HTH_31"/>
    <property type="match status" value="1"/>
</dbReference>
<reference evidence="5 8" key="3">
    <citation type="submission" date="2019-07" db="EMBL/GenBank/DDBJ databases">
        <authorList>
            <person name="Hibberd C M."/>
            <person name="Gehrig L. J."/>
            <person name="Chang H.-W."/>
            <person name="Venkatesh S."/>
        </authorList>
    </citation>
    <scope>NUCLEOTIDE SEQUENCE [LARGE SCALE GENOMIC DNA]</scope>
    <source>
        <strain evidence="5">Bifidobacterium_longum_subsp_infantis_JG_Bg463</strain>
    </source>
</reference>
<name>A0A1S2VYA1_BIFLI</name>
<accession>A0A1S2VYA1</accession>
<dbReference type="Gene3D" id="1.10.260.40">
    <property type="entry name" value="lambda repressor-like DNA-binding domains"/>
    <property type="match status" value="1"/>
</dbReference>
<dbReference type="CDD" id="cd00093">
    <property type="entry name" value="HTH_XRE"/>
    <property type="match status" value="1"/>
</dbReference>
<dbReference type="RefSeq" id="WP_012578347.1">
    <property type="nucleotide sequence ID" value="NZ_CABHML010000043.1"/>
</dbReference>
<reference evidence="4 7" key="2">
    <citation type="submission" date="2019-07" db="EMBL/GenBank/DDBJ databases">
        <authorList>
            <person name="Chang H.-W."/>
            <person name="Raman A."/>
            <person name="Venkatesh S."/>
            <person name="Gehrig J."/>
        </authorList>
    </citation>
    <scope>NUCLEOTIDE SEQUENCE [LARGE SCALE GENOMIC DNA]</scope>
    <source>
        <strain evidence="4">B.longum_ssp_infantis_4</strain>
    </source>
</reference>
<evidence type="ECO:0000313" key="3">
    <source>
        <dbReference type="EMBL" id="CEF05755.1"/>
    </source>
</evidence>
<evidence type="ECO:0000313" key="6">
    <source>
        <dbReference type="Proteomes" id="UP000043107"/>
    </source>
</evidence>
<reference evidence="3 6" key="1">
    <citation type="submission" date="2014-09" db="EMBL/GenBank/DDBJ databases">
        <authorList>
            <person name="Bertelli C."/>
        </authorList>
    </citation>
    <scope>NUCLEOTIDE SEQUENCE [LARGE SCALE GENOMIC DNA]</scope>
    <source>
        <strain evidence="3 6">BIC1401111250</strain>
    </source>
</reference>
<dbReference type="AlphaFoldDB" id="A0A1S2VYA1"/>
<dbReference type="InterPro" id="IPR010982">
    <property type="entry name" value="Lambda_DNA-bd_dom_sf"/>
</dbReference>
<evidence type="ECO:0000313" key="5">
    <source>
        <dbReference type="EMBL" id="VUX36145.1"/>
    </source>
</evidence>
<organism evidence="4 7">
    <name type="scientific">Bifidobacterium longum subsp. infantis</name>
    <dbReference type="NCBI Taxonomy" id="1682"/>
    <lineage>
        <taxon>Bacteria</taxon>
        <taxon>Bacillati</taxon>
        <taxon>Actinomycetota</taxon>
        <taxon>Actinomycetes</taxon>
        <taxon>Bifidobacteriales</taxon>
        <taxon>Bifidobacteriaceae</taxon>
        <taxon>Bifidobacterium</taxon>
    </lineage>
</organism>
<feature type="region of interest" description="Disordered" evidence="1">
    <location>
        <begin position="163"/>
        <end position="187"/>
    </location>
</feature>
<dbReference type="SUPFAM" id="SSF47413">
    <property type="entry name" value="lambda repressor-like DNA-binding domains"/>
    <property type="match status" value="1"/>
</dbReference>
<dbReference type="EMBL" id="CCWP01000043">
    <property type="protein sequence ID" value="CEF05755.1"/>
    <property type="molecule type" value="Genomic_DNA"/>
</dbReference>
<evidence type="ECO:0000313" key="7">
    <source>
        <dbReference type="Proteomes" id="UP000319252"/>
    </source>
</evidence>